<dbReference type="InterPro" id="IPR008254">
    <property type="entry name" value="Flavodoxin/NO_synth"/>
</dbReference>
<dbReference type="GO" id="GO:0010181">
    <property type="term" value="F:FMN binding"/>
    <property type="evidence" value="ECO:0007669"/>
    <property type="project" value="InterPro"/>
</dbReference>
<dbReference type="PANTHER" id="PTHR39201">
    <property type="entry name" value="EXPORTED PROTEIN-RELATED"/>
    <property type="match status" value="1"/>
</dbReference>
<feature type="domain" description="Flavodoxin-like" evidence="3">
    <location>
        <begin position="30"/>
        <end position="180"/>
    </location>
</feature>
<dbReference type="HOGENOM" id="CLU_068890_4_0_6"/>
<protein>
    <submittedName>
        <fullName evidence="4">Flavodoxin protein</fullName>
    </submittedName>
</protein>
<dbReference type="AlphaFoldDB" id="G7UNH3"/>
<dbReference type="InterPro" id="IPR029039">
    <property type="entry name" value="Flavoprotein-like_sf"/>
</dbReference>
<keyword evidence="5" id="KW-1185">Reference proteome</keyword>
<keyword evidence="1" id="KW-0285">Flavoprotein</keyword>
<evidence type="ECO:0000313" key="4">
    <source>
        <dbReference type="EMBL" id="AER55404.1"/>
    </source>
</evidence>
<dbReference type="Proteomes" id="UP000005870">
    <property type="component" value="Chromosome"/>
</dbReference>
<dbReference type="PANTHER" id="PTHR39201:SF1">
    <property type="entry name" value="FLAVODOXIN-LIKE DOMAIN-CONTAINING PROTEIN"/>
    <property type="match status" value="1"/>
</dbReference>
<accession>G7UNH3</accession>
<name>G7UNH3_PSEUP</name>
<dbReference type="Pfam" id="PF12682">
    <property type="entry name" value="Flavodoxin_4"/>
    <property type="match status" value="1"/>
</dbReference>
<gene>
    <name evidence="4" type="ordered locus">DSC_03755</name>
</gene>
<evidence type="ECO:0000256" key="2">
    <source>
        <dbReference type="ARBA" id="ARBA00022643"/>
    </source>
</evidence>
<dbReference type="STRING" id="1045855.DSC_03755"/>
<keyword evidence="2" id="KW-0288">FMN</keyword>
<reference evidence="4 5" key="1">
    <citation type="journal article" date="2012" name="J. Bacteriol.">
        <title>Complete Genome Sequence of the BTEX-Degrading Bacterium Pseudoxanthomonas spadix BD-a59.</title>
        <authorList>
            <person name="Lee S.H."/>
            <person name="Jin H.M."/>
            <person name="Lee H.J."/>
            <person name="Kim J.M."/>
            <person name="Jeon C.O."/>
        </authorList>
    </citation>
    <scope>NUCLEOTIDE SEQUENCE [LARGE SCALE GENOMIC DNA]</scope>
    <source>
        <strain evidence="4 5">BD-a59</strain>
    </source>
</reference>
<proteinExistence type="predicted"/>
<evidence type="ECO:0000259" key="3">
    <source>
        <dbReference type="Pfam" id="PF12682"/>
    </source>
</evidence>
<evidence type="ECO:0000256" key="1">
    <source>
        <dbReference type="ARBA" id="ARBA00022630"/>
    </source>
</evidence>
<evidence type="ECO:0000313" key="5">
    <source>
        <dbReference type="Proteomes" id="UP000005870"/>
    </source>
</evidence>
<sequence length="186" mass="19819">MMAALAAAPLGCAAAAPDSGGETRQAGSSTLVAYFSRSGNTRVVAGLIHRALGTDLFEIRPATPYPEDYLATVEQARQERDSGYEPALAGKVADMAGYDTVFLGFPIWGETAPPVIRAFLSAHDLAGKVLIPFVTHGGYGLGSSQSVLARHAPKARLRQGFVMEADQERRTMNQVNDWLNGIRTGK</sequence>
<organism evidence="4 5">
    <name type="scientific">Pseudoxanthomonas spadix (strain BD-a59)</name>
    <dbReference type="NCBI Taxonomy" id="1045855"/>
    <lineage>
        <taxon>Bacteria</taxon>
        <taxon>Pseudomonadati</taxon>
        <taxon>Pseudomonadota</taxon>
        <taxon>Gammaproteobacteria</taxon>
        <taxon>Lysobacterales</taxon>
        <taxon>Lysobacteraceae</taxon>
        <taxon>Pseudoxanthomonas</taxon>
    </lineage>
</organism>
<dbReference type="eggNOG" id="COG0716">
    <property type="taxonomic scope" value="Bacteria"/>
</dbReference>
<dbReference type="EMBL" id="CP003093">
    <property type="protein sequence ID" value="AER55404.1"/>
    <property type="molecule type" value="Genomic_DNA"/>
</dbReference>
<dbReference type="SUPFAM" id="SSF52218">
    <property type="entry name" value="Flavoproteins"/>
    <property type="match status" value="1"/>
</dbReference>
<dbReference type="Gene3D" id="3.40.50.360">
    <property type="match status" value="1"/>
</dbReference>
<dbReference type="KEGG" id="psd:DSC_03755"/>